<comment type="subcellular location">
    <subcellularLocation>
        <location evidence="6">Cytoplasm</location>
    </subcellularLocation>
</comment>
<dbReference type="OrthoDB" id="9774737at2"/>
<accession>F2LW38</accession>
<comment type="caution">
    <text evidence="6">Lacks conserved residue(s) required for the propagation of feature annotation.</text>
</comment>
<keyword evidence="6" id="KW-0547">Nucleotide-binding</keyword>
<dbReference type="Gene3D" id="2.60.200.30">
    <property type="entry name" value="Probable inorganic polyphosphate/atp-NAD kinase, domain 2"/>
    <property type="match status" value="1"/>
</dbReference>
<protein>
    <recommendedName>
        <fullName evidence="6">NAD kinase</fullName>
        <ecNumber evidence="6">2.7.1.23</ecNumber>
    </recommendedName>
    <alternativeName>
        <fullName evidence="6">ATP-dependent NAD kinase</fullName>
    </alternativeName>
</protein>
<dbReference type="PANTHER" id="PTHR20275:SF0">
    <property type="entry name" value="NAD KINASE"/>
    <property type="match status" value="1"/>
</dbReference>
<dbReference type="RefSeq" id="WP_013682011.1">
    <property type="nucleotide sequence ID" value="NC_015318.1"/>
</dbReference>
<dbReference type="eggNOG" id="COG0061">
    <property type="taxonomic scope" value="Bacteria"/>
</dbReference>
<dbReference type="InParanoid" id="F2LW38"/>
<sequence length="298" mass="33291">MFEKVGVIAKTKVENIDKIIKQLVSHLKGLGVEVVLGEEAASVLNENGIERHKLAGYVDMILVLGGDGTFISAARSVNESKKDIPILGVNLGRMGFLTEVPLSEMYRVLDSVFIRNEYHIEERMMLDVKLYEGDELIIKKTVFNDAVVNKGALARIVPLRVKARISSNIYHVAVYHADGLIISTPSGSTAYNLAAGGPIIYPTMDCVVITPICPHTLSNRPLVLPVDAELTVMMDEEIDDVMATLDGQIGYRITKKHRMVVGKSKRKIKIITQRDKNYFDVLRTKLNWEERKIRSLKC</sequence>
<keyword evidence="8" id="KW-1185">Reference proteome</keyword>
<feature type="binding site" evidence="6">
    <location>
        <position position="248"/>
    </location>
    <ligand>
        <name>NAD(+)</name>
        <dbReference type="ChEBI" id="CHEBI:57540"/>
    </ligand>
</feature>
<dbReference type="STRING" id="760142.Hipma_1006"/>
<dbReference type="InterPro" id="IPR017438">
    <property type="entry name" value="ATP-NAD_kinase_N"/>
</dbReference>
<dbReference type="GO" id="GO:0046872">
    <property type="term" value="F:metal ion binding"/>
    <property type="evidence" value="ECO:0007669"/>
    <property type="project" value="UniProtKB-UniRule"/>
</dbReference>
<dbReference type="GO" id="GO:0005737">
    <property type="term" value="C:cytoplasm"/>
    <property type="evidence" value="ECO:0007669"/>
    <property type="project" value="UniProtKB-SubCell"/>
</dbReference>
<gene>
    <name evidence="6" type="primary">nadK</name>
    <name evidence="7" type="ordered locus">Hipma_1006</name>
</gene>
<comment type="function">
    <text evidence="6">Involved in the regulation of the intracellular balance of NAD and NADP, and is a key enzyme in the biosynthesis of NADP. Catalyzes specifically the phosphorylation on 2'-hydroxyl of the adenosine moiety of NAD to yield NADP.</text>
</comment>
<comment type="cofactor">
    <cofactor evidence="6">
        <name>a divalent metal cation</name>
        <dbReference type="ChEBI" id="CHEBI:60240"/>
    </cofactor>
</comment>
<evidence type="ECO:0000256" key="3">
    <source>
        <dbReference type="ARBA" id="ARBA00022857"/>
    </source>
</evidence>
<dbReference type="SUPFAM" id="SSF111331">
    <property type="entry name" value="NAD kinase/diacylglycerol kinase-like"/>
    <property type="match status" value="1"/>
</dbReference>
<feature type="binding site" evidence="6">
    <location>
        <position position="178"/>
    </location>
    <ligand>
        <name>NAD(+)</name>
        <dbReference type="ChEBI" id="CHEBI:57540"/>
    </ligand>
</feature>
<evidence type="ECO:0000313" key="7">
    <source>
        <dbReference type="EMBL" id="AEA33972.1"/>
    </source>
</evidence>
<keyword evidence="3 6" id="KW-0521">NADP</keyword>
<organism evidence="7 8">
    <name type="scientific">Hippea maritima (strain ATCC 700847 / DSM 10411 / MH2)</name>
    <dbReference type="NCBI Taxonomy" id="760142"/>
    <lineage>
        <taxon>Bacteria</taxon>
        <taxon>Pseudomonadati</taxon>
        <taxon>Campylobacterota</taxon>
        <taxon>Desulfurellia</taxon>
        <taxon>Desulfurellales</taxon>
        <taxon>Hippeaceae</taxon>
        <taxon>Hippea</taxon>
    </lineage>
</organism>
<dbReference type="Proteomes" id="UP000008139">
    <property type="component" value="Chromosome"/>
</dbReference>
<keyword evidence="1 6" id="KW-0808">Transferase</keyword>
<dbReference type="InterPro" id="IPR016064">
    <property type="entry name" value="NAD/diacylglycerol_kinase_sf"/>
</dbReference>
<dbReference type="HAMAP" id="MF_00361">
    <property type="entry name" value="NAD_kinase"/>
    <property type="match status" value="1"/>
</dbReference>
<evidence type="ECO:0000256" key="4">
    <source>
        <dbReference type="ARBA" id="ARBA00023027"/>
    </source>
</evidence>
<dbReference type="InterPro" id="IPR002504">
    <property type="entry name" value="NADK"/>
</dbReference>
<dbReference type="EC" id="2.7.1.23" evidence="6"/>
<dbReference type="FunCoup" id="F2LW38">
    <property type="interactions" value="420"/>
</dbReference>
<dbReference type="PANTHER" id="PTHR20275">
    <property type="entry name" value="NAD KINASE"/>
    <property type="match status" value="1"/>
</dbReference>
<dbReference type="AlphaFoldDB" id="F2LW38"/>
<dbReference type="GO" id="GO:0051287">
    <property type="term" value="F:NAD binding"/>
    <property type="evidence" value="ECO:0007669"/>
    <property type="project" value="UniProtKB-ARBA"/>
</dbReference>
<dbReference type="Gene3D" id="3.40.50.10330">
    <property type="entry name" value="Probable inorganic polyphosphate/atp-NAD kinase, domain 1"/>
    <property type="match status" value="1"/>
</dbReference>
<evidence type="ECO:0000256" key="6">
    <source>
        <dbReference type="HAMAP-Rule" id="MF_00361"/>
    </source>
</evidence>
<dbReference type="GO" id="GO:0003951">
    <property type="term" value="F:NAD+ kinase activity"/>
    <property type="evidence" value="ECO:0007669"/>
    <property type="project" value="UniProtKB-UniRule"/>
</dbReference>
<feature type="binding site" evidence="6">
    <location>
        <begin position="67"/>
        <end position="68"/>
    </location>
    <ligand>
        <name>NAD(+)</name>
        <dbReference type="ChEBI" id="CHEBI:57540"/>
    </ligand>
</feature>
<dbReference type="InterPro" id="IPR017437">
    <property type="entry name" value="ATP-NAD_kinase_PpnK-typ_C"/>
</dbReference>
<comment type="catalytic activity">
    <reaction evidence="5 6">
        <text>NAD(+) + ATP = ADP + NADP(+) + H(+)</text>
        <dbReference type="Rhea" id="RHEA:18629"/>
        <dbReference type="ChEBI" id="CHEBI:15378"/>
        <dbReference type="ChEBI" id="CHEBI:30616"/>
        <dbReference type="ChEBI" id="CHEBI:57540"/>
        <dbReference type="ChEBI" id="CHEBI:58349"/>
        <dbReference type="ChEBI" id="CHEBI:456216"/>
        <dbReference type="EC" id="2.7.1.23"/>
    </reaction>
</comment>
<comment type="similarity">
    <text evidence="6">Belongs to the NAD kinase family.</text>
</comment>
<evidence type="ECO:0000313" key="8">
    <source>
        <dbReference type="Proteomes" id="UP000008139"/>
    </source>
</evidence>
<keyword evidence="6" id="KW-0963">Cytoplasm</keyword>
<reference evidence="7 8" key="1">
    <citation type="journal article" date="2011" name="Stand. Genomic Sci.">
        <title>Complete genome sequence of the thermophilic sulfur-reducer Hippea maritima type strain (MH(2)).</title>
        <authorList>
            <person name="Huntemann M."/>
            <person name="Lu M."/>
            <person name="Nolan M."/>
            <person name="Lapidus A."/>
            <person name="Lucas S."/>
            <person name="Hammon N."/>
            <person name="Deshpande S."/>
            <person name="Cheng J.F."/>
            <person name="Tapia R."/>
            <person name="Han C."/>
            <person name="Goodwin L."/>
            <person name="Pitluck S."/>
            <person name="Liolios K."/>
            <person name="Pagani I."/>
            <person name="Ivanova N."/>
            <person name="Ovchinikova G."/>
            <person name="Pati A."/>
            <person name="Chen A."/>
            <person name="Palaniappan K."/>
            <person name="Land M."/>
            <person name="Hauser L."/>
            <person name="Jeffries C.D."/>
            <person name="Detter J.C."/>
            <person name="Brambilla E.M."/>
            <person name="Rohde M."/>
            <person name="Spring S."/>
            <person name="Goker M."/>
            <person name="Woyke T."/>
            <person name="Bristow J."/>
            <person name="Eisen J.A."/>
            <person name="Markowitz V."/>
            <person name="Hugenholtz P."/>
            <person name="Kyrpides N.C."/>
            <person name="Klenk H.P."/>
            <person name="Mavromatis K."/>
        </authorList>
    </citation>
    <scope>NUCLEOTIDE SEQUENCE [LARGE SCALE GENOMIC DNA]</scope>
    <source>
        <strain evidence="8">ATCC 700847 / DSM 10411 / MH2</strain>
    </source>
</reference>
<dbReference type="GO" id="GO:0019674">
    <property type="term" value="P:NAD+ metabolic process"/>
    <property type="evidence" value="ECO:0007669"/>
    <property type="project" value="InterPro"/>
</dbReference>
<feature type="binding site" evidence="6">
    <location>
        <position position="155"/>
    </location>
    <ligand>
        <name>NAD(+)</name>
        <dbReference type="ChEBI" id="CHEBI:57540"/>
    </ligand>
</feature>
<feature type="active site" description="Proton acceptor" evidence="6">
    <location>
        <position position="67"/>
    </location>
</feature>
<dbReference type="GO" id="GO:0005524">
    <property type="term" value="F:ATP binding"/>
    <property type="evidence" value="ECO:0007669"/>
    <property type="project" value="UniProtKB-KW"/>
</dbReference>
<keyword evidence="4 6" id="KW-0520">NAD</keyword>
<proteinExistence type="inferred from homology"/>
<name>F2LW38_HIPMA</name>
<reference evidence="8" key="2">
    <citation type="submission" date="2011-03" db="EMBL/GenBank/DDBJ databases">
        <title>The complete genome of Hippea maritima DSM 10411.</title>
        <authorList>
            <consortium name="US DOE Joint Genome Institute (JGI-PGF)"/>
            <person name="Lucas S."/>
            <person name="Copeland A."/>
            <person name="Lapidus A."/>
            <person name="Bruce D."/>
            <person name="Goodwin L."/>
            <person name="Pitluck S."/>
            <person name="Peters L."/>
            <person name="Kyrpides N."/>
            <person name="Mavromatis K."/>
            <person name="Pagani I."/>
            <person name="Ivanova N."/>
            <person name="Mikhailova N."/>
            <person name="Lu M."/>
            <person name="Detter J.C."/>
            <person name="Tapia R."/>
            <person name="Han C."/>
            <person name="Land M."/>
            <person name="Hauser L."/>
            <person name="Markowitz V."/>
            <person name="Cheng J.-F."/>
            <person name="Hugenholtz P."/>
            <person name="Woyke T."/>
            <person name="Wu D."/>
            <person name="Spring S."/>
            <person name="Schroeder M."/>
            <person name="Brambilla E."/>
            <person name="Klenk H.-P."/>
            <person name="Eisen J.A."/>
        </authorList>
    </citation>
    <scope>NUCLEOTIDE SEQUENCE [LARGE SCALE GENOMIC DNA]</scope>
    <source>
        <strain evidence="8">ATCC 700847 / DSM 10411 / MH2</strain>
    </source>
</reference>
<feature type="binding site" evidence="6">
    <location>
        <begin position="144"/>
        <end position="145"/>
    </location>
    <ligand>
        <name>NAD(+)</name>
        <dbReference type="ChEBI" id="CHEBI:57540"/>
    </ligand>
</feature>
<evidence type="ECO:0000256" key="1">
    <source>
        <dbReference type="ARBA" id="ARBA00022679"/>
    </source>
</evidence>
<feature type="binding site" evidence="6">
    <location>
        <position position="176"/>
    </location>
    <ligand>
        <name>NAD(+)</name>
        <dbReference type="ChEBI" id="CHEBI:57540"/>
    </ligand>
</feature>
<evidence type="ECO:0000256" key="2">
    <source>
        <dbReference type="ARBA" id="ARBA00022777"/>
    </source>
</evidence>
<evidence type="ECO:0000256" key="5">
    <source>
        <dbReference type="ARBA" id="ARBA00047925"/>
    </source>
</evidence>
<keyword evidence="6" id="KW-0067">ATP-binding</keyword>
<dbReference type="EMBL" id="CP002606">
    <property type="protein sequence ID" value="AEA33972.1"/>
    <property type="molecule type" value="Genomic_DNA"/>
</dbReference>
<dbReference type="HOGENOM" id="CLU_008831_0_1_7"/>
<dbReference type="GO" id="GO:0006741">
    <property type="term" value="P:NADP+ biosynthetic process"/>
    <property type="evidence" value="ECO:0007669"/>
    <property type="project" value="UniProtKB-UniRule"/>
</dbReference>
<dbReference type="Pfam" id="PF20143">
    <property type="entry name" value="NAD_kinase_C"/>
    <property type="match status" value="1"/>
</dbReference>
<keyword evidence="2 6" id="KW-0418">Kinase</keyword>
<dbReference type="Pfam" id="PF01513">
    <property type="entry name" value="NAD_kinase"/>
    <property type="match status" value="1"/>
</dbReference>
<dbReference type="KEGG" id="hmr:Hipma_1006"/>